<comment type="caution">
    <text evidence="1">The sequence shown here is derived from an EMBL/GenBank/DDBJ whole genome shotgun (WGS) entry which is preliminary data.</text>
</comment>
<evidence type="ECO:0000313" key="2">
    <source>
        <dbReference type="Proteomes" id="UP000318405"/>
    </source>
</evidence>
<dbReference type="EMBL" id="VLTJ01000007">
    <property type="protein sequence ID" value="TSH98089.1"/>
    <property type="molecule type" value="Genomic_DNA"/>
</dbReference>
<dbReference type="GO" id="GO:0003824">
    <property type="term" value="F:catalytic activity"/>
    <property type="evidence" value="ECO:0007669"/>
    <property type="project" value="UniProtKB-ARBA"/>
</dbReference>
<dbReference type="CDD" id="cd06558">
    <property type="entry name" value="crotonase-like"/>
    <property type="match status" value="1"/>
</dbReference>
<proteinExistence type="predicted"/>
<dbReference type="Gene3D" id="3.90.226.10">
    <property type="entry name" value="2-enoyl-CoA Hydratase, Chain A, domain 1"/>
    <property type="match status" value="1"/>
</dbReference>
<dbReference type="Pfam" id="PF00378">
    <property type="entry name" value="ECH_1"/>
    <property type="match status" value="2"/>
</dbReference>
<dbReference type="OrthoDB" id="8452484at2"/>
<name>A0A556AYS7_9BURK</name>
<dbReference type="PANTHER" id="PTHR11941">
    <property type="entry name" value="ENOYL-COA HYDRATASE-RELATED"/>
    <property type="match status" value="1"/>
</dbReference>
<dbReference type="NCBIfam" id="NF006140">
    <property type="entry name" value="PRK08290.1"/>
    <property type="match status" value="1"/>
</dbReference>
<protein>
    <submittedName>
        <fullName evidence="1">Enoyl-CoA hydratase</fullName>
    </submittedName>
</protein>
<dbReference type="GO" id="GO:0006635">
    <property type="term" value="P:fatty acid beta-oxidation"/>
    <property type="evidence" value="ECO:0007669"/>
    <property type="project" value="TreeGrafter"/>
</dbReference>
<keyword evidence="2" id="KW-1185">Reference proteome</keyword>
<gene>
    <name evidence="1" type="ORF">FOZ76_04705</name>
</gene>
<dbReference type="SUPFAM" id="SSF52096">
    <property type="entry name" value="ClpP/crotonase"/>
    <property type="match status" value="1"/>
</dbReference>
<dbReference type="PANTHER" id="PTHR11941:SF124">
    <property type="entry name" value="ENOYL-COA HYDRATASE ECHA13-RELATED"/>
    <property type="match status" value="1"/>
</dbReference>
<dbReference type="RefSeq" id="WP_143946971.1">
    <property type="nucleotide sequence ID" value="NZ_BAABMB010000004.1"/>
</dbReference>
<sequence length="285" mass="31136">MPDSDVETIVYEQPEAGIARIVMNRPAVRNAQNLQMTYELTAAMDRAVADDTIQVLILAGADPHFSAGHDLRAQGQPQLGRDLPVLSTWGGFALPGAEGGFAREQEIYLQMTRRWRNLSKPTIAQVQGKCIAGGLMLAWACDLICASDDAEFSDPAVALGNLGVEWFAHPWELGIRKAKEMLFTGDTWSARDAERFGMVNRVFARDALAEGVLAIARRIAGKPSFALKMAKEAVNRSADAMGQQVAIDQSFGLHQLCHAHNLLRFGQRVDPCGLPATLQNRPARD</sequence>
<dbReference type="InterPro" id="IPR001753">
    <property type="entry name" value="Enoyl-CoA_hydra/iso"/>
</dbReference>
<reference evidence="1 2" key="1">
    <citation type="submission" date="2019-07" db="EMBL/GenBank/DDBJ databases">
        <title>Qingshengfaniella alkalisoli gen. nov., sp. nov., isolated from saline soil.</title>
        <authorList>
            <person name="Xu L."/>
            <person name="Huang X.-X."/>
            <person name="Sun J.-Q."/>
        </authorList>
    </citation>
    <scope>NUCLEOTIDE SEQUENCE [LARGE SCALE GENOMIC DNA]</scope>
    <source>
        <strain evidence="1 2">DSM 27279</strain>
    </source>
</reference>
<dbReference type="Proteomes" id="UP000318405">
    <property type="component" value="Unassembled WGS sequence"/>
</dbReference>
<evidence type="ECO:0000313" key="1">
    <source>
        <dbReference type="EMBL" id="TSH98089.1"/>
    </source>
</evidence>
<dbReference type="AlphaFoldDB" id="A0A556AYS7"/>
<accession>A0A556AYS7</accession>
<dbReference type="InterPro" id="IPR029045">
    <property type="entry name" value="ClpP/crotonase-like_dom_sf"/>
</dbReference>
<organism evidence="1 2">
    <name type="scientific">Verticiella sediminum</name>
    <dbReference type="NCBI Taxonomy" id="1247510"/>
    <lineage>
        <taxon>Bacteria</taxon>
        <taxon>Pseudomonadati</taxon>
        <taxon>Pseudomonadota</taxon>
        <taxon>Betaproteobacteria</taxon>
        <taxon>Burkholderiales</taxon>
        <taxon>Alcaligenaceae</taxon>
        <taxon>Verticiella</taxon>
    </lineage>
</organism>